<dbReference type="VEuPathDB" id="TriTrypDB:TvY486_1111580"/>
<feature type="non-terminal residue" evidence="1">
    <location>
        <position position="1006"/>
    </location>
</feature>
<protein>
    <submittedName>
        <fullName evidence="1">Uncharacterized protein</fullName>
    </submittedName>
</protein>
<evidence type="ECO:0000313" key="1">
    <source>
        <dbReference type="EMBL" id="CCC53674.1"/>
    </source>
</evidence>
<name>G0UCW4_TRYVY</name>
<gene>
    <name evidence="1" type="ORF">TVY486_1111580</name>
</gene>
<reference evidence="1" key="1">
    <citation type="journal article" date="2012" name="Proc. Natl. Acad. Sci. U.S.A.">
        <title>Antigenic diversity is generated by distinct evolutionary mechanisms in African trypanosome species.</title>
        <authorList>
            <person name="Jackson A.P."/>
            <person name="Berry A."/>
            <person name="Aslett M."/>
            <person name="Allison H.C."/>
            <person name="Burton P."/>
            <person name="Vavrova-Anderson J."/>
            <person name="Brown R."/>
            <person name="Browne H."/>
            <person name="Corton N."/>
            <person name="Hauser H."/>
            <person name="Gamble J."/>
            <person name="Gilderthorp R."/>
            <person name="Marcello L."/>
            <person name="McQuillan J."/>
            <person name="Otto T.D."/>
            <person name="Quail M.A."/>
            <person name="Sanders M.J."/>
            <person name="van Tonder A."/>
            <person name="Ginger M.L."/>
            <person name="Field M.C."/>
            <person name="Barry J.D."/>
            <person name="Hertz-Fowler C."/>
            <person name="Berriman M."/>
        </authorList>
    </citation>
    <scope>NUCLEOTIDE SEQUENCE</scope>
    <source>
        <strain evidence="1">Y486</strain>
    </source>
</reference>
<accession>G0UCW4</accession>
<dbReference type="EMBL" id="HE573027">
    <property type="protein sequence ID" value="CCC53674.1"/>
    <property type="molecule type" value="Genomic_DNA"/>
</dbReference>
<organism evidence="1">
    <name type="scientific">Trypanosoma vivax (strain Y486)</name>
    <dbReference type="NCBI Taxonomy" id="1055687"/>
    <lineage>
        <taxon>Eukaryota</taxon>
        <taxon>Discoba</taxon>
        <taxon>Euglenozoa</taxon>
        <taxon>Kinetoplastea</taxon>
        <taxon>Metakinetoplastina</taxon>
        <taxon>Trypanosomatida</taxon>
        <taxon>Trypanosomatidae</taxon>
        <taxon>Trypanosoma</taxon>
        <taxon>Duttonella</taxon>
    </lineage>
</organism>
<sequence length="1006" mass="113595">MKGKYDDSERDLLTIRGEMWLCADTEKTYKVGAGRGSKNVVSIEDDHFFVYSTRATQARLIKDVAFRSMKRIAWFVHNPRSTATSPSSRVSARAVRAEHGALAAVQHHQPYYYLVLEFLRDFMMEGSVPLAKRERVVLCTDNIDDFNLWKRFINGYKCRMHRCYHPFSGHQDVAEAKRTKQISTESVSTIFSHDDESDTDDEVAEDSGMRDATAMMANEMQNWKQCATELADWVIRLTATYPLHSEANLLPTSEGEGVCRWRIEKLLDSLRESPQAPASCGAANDAALQLGLWNDLHDKYFQTDKADSREVIMTTVVQQERVSMVERALQELISLRKVVGPSAQDTSNVSNVCPLNSTETVAVDSIGGVGGWPASVAVAPAGVTEVMDESDLSFLGKLRSMEFLTRERGGLDDSNDAERENMIAELRASQRSLSEDTQLRQQLHTQERQKKIMERLARDTIHLFTESTPVLLQDCYKEYAALLNSILSVVCRRGAGGSDKQLFITHAHAEAVSVLEEERRVATRKQFALERLVEELQQVRMKRDEEMSALLESYKRAKEEWENIFAIMHAKLKIVHDGFARGVMVVPSGNRPAVSPSDLLCGNGIVKDVKKPNGGDLQSGTVGNANDMICSTPSEDIQAIRQWATRLVRCEEEIGDDVVAERLRCFHDWSIESFIPLCAGARSNCILENVLWALSNHLEIIQVAANVFGSAAITELMADEQIRQEDVCTALLHLDQKHRTLERLINTYVLCSGDESNCSVHNYESVENKLRTNQQCCCILDTIHALLGTTNENAEQCIQHFIESCSVLQQQVSMGTAGNNDVVYIQTEKKGELAQEKNKKQKEVRTKKQTPQQTVEQEATIQHSRQIILQASEQLRQQRQRIEALQICTKLEQQEMRKRYQLIHSYYSEIPHHIHTHCKIREDALMKITMTTTPSNSIAYIKKIVRENKKCKKHNSEEEFKDEKTPKKVAEHTATSIECIQAIRKALATLGAIDIDESLTTAIKTA</sequence>
<proteinExistence type="predicted"/>
<dbReference type="AlphaFoldDB" id="G0UCW4"/>